<protein>
    <recommendedName>
        <fullName evidence="7">Peptidase S1 domain-containing protein</fullName>
    </recommendedName>
</protein>
<keyword evidence="4" id="KW-1015">Disulfide bond</keyword>
<evidence type="ECO:0000256" key="5">
    <source>
        <dbReference type="RuleBase" id="RU363034"/>
    </source>
</evidence>
<evidence type="ECO:0000256" key="2">
    <source>
        <dbReference type="ARBA" id="ARBA00022801"/>
    </source>
</evidence>
<keyword evidence="1 5" id="KW-0645">Protease</keyword>
<dbReference type="CDD" id="cd00190">
    <property type="entry name" value="Tryp_SPc"/>
    <property type="match status" value="1"/>
</dbReference>
<evidence type="ECO:0000256" key="6">
    <source>
        <dbReference type="SAM" id="SignalP"/>
    </source>
</evidence>
<dbReference type="InterPro" id="IPR001254">
    <property type="entry name" value="Trypsin_dom"/>
</dbReference>
<gene>
    <name evidence="8" type="ORF">ABEB36_008551</name>
</gene>
<dbReference type="GO" id="GO:0006508">
    <property type="term" value="P:proteolysis"/>
    <property type="evidence" value="ECO:0007669"/>
    <property type="project" value="UniProtKB-KW"/>
</dbReference>
<dbReference type="PROSITE" id="PS00134">
    <property type="entry name" value="TRYPSIN_HIS"/>
    <property type="match status" value="1"/>
</dbReference>
<dbReference type="InterPro" id="IPR009003">
    <property type="entry name" value="Peptidase_S1_PA"/>
</dbReference>
<dbReference type="EMBL" id="JBDJPC010000006">
    <property type="protein sequence ID" value="KAL1497621.1"/>
    <property type="molecule type" value="Genomic_DNA"/>
</dbReference>
<dbReference type="InterPro" id="IPR001314">
    <property type="entry name" value="Peptidase_S1A"/>
</dbReference>
<keyword evidence="2 5" id="KW-0378">Hydrolase</keyword>
<dbReference type="Proteomes" id="UP001566132">
    <property type="component" value="Unassembled WGS sequence"/>
</dbReference>
<dbReference type="PROSITE" id="PS00135">
    <property type="entry name" value="TRYPSIN_SER"/>
    <property type="match status" value="1"/>
</dbReference>
<accession>A0ABD1EM94</accession>
<organism evidence="8 9">
    <name type="scientific">Hypothenemus hampei</name>
    <name type="common">Coffee berry borer</name>
    <dbReference type="NCBI Taxonomy" id="57062"/>
    <lineage>
        <taxon>Eukaryota</taxon>
        <taxon>Metazoa</taxon>
        <taxon>Ecdysozoa</taxon>
        <taxon>Arthropoda</taxon>
        <taxon>Hexapoda</taxon>
        <taxon>Insecta</taxon>
        <taxon>Pterygota</taxon>
        <taxon>Neoptera</taxon>
        <taxon>Endopterygota</taxon>
        <taxon>Coleoptera</taxon>
        <taxon>Polyphaga</taxon>
        <taxon>Cucujiformia</taxon>
        <taxon>Curculionidae</taxon>
        <taxon>Scolytinae</taxon>
        <taxon>Hypothenemus</taxon>
    </lineage>
</organism>
<keyword evidence="6" id="KW-0732">Signal</keyword>
<dbReference type="PROSITE" id="PS51257">
    <property type="entry name" value="PROKAR_LIPOPROTEIN"/>
    <property type="match status" value="1"/>
</dbReference>
<dbReference type="SUPFAM" id="SSF50494">
    <property type="entry name" value="Trypsin-like serine proteases"/>
    <property type="match status" value="1"/>
</dbReference>
<dbReference type="Gene3D" id="2.40.10.10">
    <property type="entry name" value="Trypsin-like serine proteases"/>
    <property type="match status" value="1"/>
</dbReference>
<evidence type="ECO:0000256" key="1">
    <source>
        <dbReference type="ARBA" id="ARBA00022670"/>
    </source>
</evidence>
<evidence type="ECO:0000256" key="3">
    <source>
        <dbReference type="ARBA" id="ARBA00022825"/>
    </source>
</evidence>
<feature type="signal peptide" evidence="6">
    <location>
        <begin position="1"/>
        <end position="21"/>
    </location>
</feature>
<comment type="caution">
    <text evidence="8">The sequence shown here is derived from an EMBL/GenBank/DDBJ whole genome shotgun (WGS) entry which is preliminary data.</text>
</comment>
<dbReference type="PROSITE" id="PS50240">
    <property type="entry name" value="TRYPSIN_DOM"/>
    <property type="match status" value="1"/>
</dbReference>
<dbReference type="Pfam" id="PF00089">
    <property type="entry name" value="Trypsin"/>
    <property type="match status" value="1"/>
</dbReference>
<dbReference type="PANTHER" id="PTHR24252">
    <property type="entry name" value="ACROSIN-RELATED"/>
    <property type="match status" value="1"/>
</dbReference>
<dbReference type="PANTHER" id="PTHR24252:SF17">
    <property type="entry name" value="SUPPRESSOR OF TUMORIGENICITY 14 PROTEIN HOMOLOG-RELATED"/>
    <property type="match status" value="1"/>
</dbReference>
<evidence type="ECO:0000256" key="4">
    <source>
        <dbReference type="ARBA" id="ARBA00023157"/>
    </source>
</evidence>
<dbReference type="GO" id="GO:0008236">
    <property type="term" value="F:serine-type peptidase activity"/>
    <property type="evidence" value="ECO:0007669"/>
    <property type="project" value="UniProtKB-KW"/>
</dbReference>
<keyword evidence="9" id="KW-1185">Reference proteome</keyword>
<feature type="chain" id="PRO_5044752792" description="Peptidase S1 domain-containing protein" evidence="6">
    <location>
        <begin position="22"/>
        <end position="294"/>
    </location>
</feature>
<dbReference type="InterPro" id="IPR033116">
    <property type="entry name" value="TRYPSIN_SER"/>
</dbReference>
<dbReference type="SMART" id="SM00020">
    <property type="entry name" value="Tryp_SPc"/>
    <property type="match status" value="1"/>
</dbReference>
<proteinExistence type="predicted"/>
<evidence type="ECO:0000313" key="8">
    <source>
        <dbReference type="EMBL" id="KAL1497621.1"/>
    </source>
</evidence>
<dbReference type="FunFam" id="2.40.10.10:FF:000003">
    <property type="entry name" value="Transmembrane serine protease 3"/>
    <property type="match status" value="1"/>
</dbReference>
<feature type="domain" description="Peptidase S1" evidence="7">
    <location>
        <begin position="54"/>
        <end position="287"/>
    </location>
</feature>
<dbReference type="AlphaFoldDB" id="A0ABD1EM94"/>
<dbReference type="InterPro" id="IPR018114">
    <property type="entry name" value="TRYPSIN_HIS"/>
</dbReference>
<reference evidence="8 9" key="1">
    <citation type="submission" date="2024-05" db="EMBL/GenBank/DDBJ databases">
        <title>Genetic variation in Jamaican populations of the coffee berry borer (Hypothenemus hampei).</title>
        <authorList>
            <person name="Errbii M."/>
            <person name="Myrie A."/>
        </authorList>
    </citation>
    <scope>NUCLEOTIDE SEQUENCE [LARGE SCALE GENOMIC DNA]</scope>
    <source>
        <strain evidence="8">JA-Hopewell-2020-01-JO</strain>
        <tissue evidence="8">Whole body</tissue>
    </source>
</reference>
<evidence type="ECO:0000259" key="7">
    <source>
        <dbReference type="PROSITE" id="PS50240"/>
    </source>
</evidence>
<dbReference type="InterPro" id="IPR043504">
    <property type="entry name" value="Peptidase_S1_PA_chymotrypsin"/>
</dbReference>
<keyword evidence="3 5" id="KW-0720">Serine protease</keyword>
<name>A0ABD1EM94_HYPHA</name>
<evidence type="ECO:0000313" key="9">
    <source>
        <dbReference type="Proteomes" id="UP001566132"/>
    </source>
</evidence>
<dbReference type="PRINTS" id="PR00722">
    <property type="entry name" value="CHYMOTRYPSIN"/>
</dbReference>
<sequence>MFKMRTSVFLLPFLLVTSCLTIQLGKNGYPKFPTSILSCGRRITHWRPTREPRVIGGEETPEGAAPWQAALKHHGKHRCGGTVISRRVILTAAHCYTENLIAVAGTNNIYDQNSHKQHARVESGHLHPDYKKIGPHSNDIALLILEKPGFKLNEFIKPICLTHETPQPGTWCEVTGWGTHDPKTPGRPSNILRSAAVPILSLDTCRKKDVYGGQHQTILDNMICAGHLKGGIDACGGDSGSPLVCELNGKYELAGLVSWGEGCAEKDRPGVYTDVTSFLDWIKNVASENYLTIF</sequence>